<evidence type="ECO:0000313" key="4">
    <source>
        <dbReference type="Proteomes" id="UP000059680"/>
    </source>
</evidence>
<dbReference type="InParanoid" id="A0A0P0VFL1"/>
<feature type="region of interest" description="Disordered" evidence="1">
    <location>
        <begin position="97"/>
        <end position="117"/>
    </location>
</feature>
<dbReference type="EMBL" id="AP014958">
    <property type="protein sequence ID" value="BAS77307.1"/>
    <property type="molecule type" value="Genomic_DNA"/>
</dbReference>
<reference evidence="4" key="1">
    <citation type="journal article" date="2005" name="Nature">
        <title>The map-based sequence of the rice genome.</title>
        <authorList>
            <consortium name="International rice genome sequencing project (IRGSP)"/>
            <person name="Matsumoto T."/>
            <person name="Wu J."/>
            <person name="Kanamori H."/>
            <person name="Katayose Y."/>
            <person name="Fujisawa M."/>
            <person name="Namiki N."/>
            <person name="Mizuno H."/>
            <person name="Yamamoto K."/>
            <person name="Antonio B.A."/>
            <person name="Baba T."/>
            <person name="Sakata K."/>
            <person name="Nagamura Y."/>
            <person name="Aoki H."/>
            <person name="Arikawa K."/>
            <person name="Arita K."/>
            <person name="Bito T."/>
            <person name="Chiden Y."/>
            <person name="Fujitsuka N."/>
            <person name="Fukunaka R."/>
            <person name="Hamada M."/>
            <person name="Harada C."/>
            <person name="Hayashi A."/>
            <person name="Hijishita S."/>
            <person name="Honda M."/>
            <person name="Hosokawa S."/>
            <person name="Ichikawa Y."/>
            <person name="Idonuma A."/>
            <person name="Iijima M."/>
            <person name="Ikeda M."/>
            <person name="Ikeno M."/>
            <person name="Ito K."/>
            <person name="Ito S."/>
            <person name="Ito T."/>
            <person name="Ito Y."/>
            <person name="Ito Y."/>
            <person name="Iwabuchi A."/>
            <person name="Kamiya K."/>
            <person name="Karasawa W."/>
            <person name="Kurita K."/>
            <person name="Katagiri S."/>
            <person name="Kikuta A."/>
            <person name="Kobayashi H."/>
            <person name="Kobayashi N."/>
            <person name="Machita K."/>
            <person name="Maehara T."/>
            <person name="Masukawa M."/>
            <person name="Mizubayashi T."/>
            <person name="Mukai Y."/>
            <person name="Nagasaki H."/>
            <person name="Nagata Y."/>
            <person name="Naito S."/>
            <person name="Nakashima M."/>
            <person name="Nakama Y."/>
            <person name="Nakamichi Y."/>
            <person name="Nakamura M."/>
            <person name="Meguro A."/>
            <person name="Negishi M."/>
            <person name="Ohta I."/>
            <person name="Ohta T."/>
            <person name="Okamoto M."/>
            <person name="Ono N."/>
            <person name="Saji S."/>
            <person name="Sakaguchi M."/>
            <person name="Sakai K."/>
            <person name="Shibata M."/>
            <person name="Shimokawa T."/>
            <person name="Song J."/>
            <person name="Takazaki Y."/>
            <person name="Terasawa K."/>
            <person name="Tsugane M."/>
            <person name="Tsuji K."/>
            <person name="Ueda S."/>
            <person name="Waki K."/>
            <person name="Yamagata H."/>
            <person name="Yamamoto M."/>
            <person name="Yamamoto S."/>
            <person name="Yamane H."/>
            <person name="Yoshiki S."/>
            <person name="Yoshihara R."/>
            <person name="Yukawa K."/>
            <person name="Zhong H."/>
            <person name="Yano M."/>
            <person name="Yuan Q."/>
            <person name="Ouyang S."/>
            <person name="Liu J."/>
            <person name="Jones K.M."/>
            <person name="Gansberger K."/>
            <person name="Moffat K."/>
            <person name="Hill J."/>
            <person name="Bera J."/>
            <person name="Fadrosh D."/>
            <person name="Jin S."/>
            <person name="Johri S."/>
            <person name="Kim M."/>
            <person name="Overton L."/>
            <person name="Reardon M."/>
            <person name="Tsitrin T."/>
            <person name="Vuong H."/>
            <person name="Weaver B."/>
            <person name="Ciecko A."/>
            <person name="Tallon L."/>
            <person name="Jackson J."/>
            <person name="Pai G."/>
            <person name="Aken S.V."/>
            <person name="Utterback T."/>
            <person name="Reidmuller S."/>
            <person name="Feldblyum T."/>
            <person name="Hsiao J."/>
            <person name="Zismann V."/>
            <person name="Iobst S."/>
            <person name="de Vazeille A.R."/>
            <person name="Buell C.R."/>
            <person name="Ying K."/>
            <person name="Li Y."/>
            <person name="Lu T."/>
            <person name="Huang Y."/>
            <person name="Zhao Q."/>
            <person name="Feng Q."/>
            <person name="Zhang L."/>
            <person name="Zhu J."/>
            <person name="Weng Q."/>
            <person name="Mu J."/>
            <person name="Lu Y."/>
            <person name="Fan D."/>
            <person name="Liu Y."/>
            <person name="Guan J."/>
            <person name="Zhang Y."/>
            <person name="Yu S."/>
            <person name="Liu X."/>
            <person name="Zhang Y."/>
            <person name="Hong G."/>
            <person name="Han B."/>
            <person name="Choisne N."/>
            <person name="Demange N."/>
            <person name="Orjeda G."/>
            <person name="Samain S."/>
            <person name="Cattolico L."/>
            <person name="Pelletier E."/>
            <person name="Couloux A."/>
            <person name="Segurens B."/>
            <person name="Wincker P."/>
            <person name="D'Hont A."/>
            <person name="Scarpelli C."/>
            <person name="Weissenbach J."/>
            <person name="Salanoubat M."/>
            <person name="Quetier F."/>
            <person name="Yu Y."/>
            <person name="Kim H.R."/>
            <person name="Rambo T."/>
            <person name="Currie J."/>
            <person name="Collura K."/>
            <person name="Luo M."/>
            <person name="Yang T."/>
            <person name="Ammiraju J.S.S."/>
            <person name="Engler F."/>
            <person name="Soderlund C."/>
            <person name="Wing R.A."/>
            <person name="Palmer L.E."/>
            <person name="de la Bastide M."/>
            <person name="Spiegel L."/>
            <person name="Nascimento L."/>
            <person name="Zutavern T."/>
            <person name="O'Shaughnessy A."/>
            <person name="Dike S."/>
            <person name="Dedhia N."/>
            <person name="Preston R."/>
            <person name="Balija V."/>
            <person name="McCombie W.R."/>
            <person name="Chow T."/>
            <person name="Chen H."/>
            <person name="Chung M."/>
            <person name="Chen C."/>
            <person name="Shaw J."/>
            <person name="Wu H."/>
            <person name="Hsiao K."/>
            <person name="Chao Y."/>
            <person name="Chu M."/>
            <person name="Cheng C."/>
            <person name="Hour A."/>
            <person name="Lee P."/>
            <person name="Lin S."/>
            <person name="Lin Y."/>
            <person name="Liou J."/>
            <person name="Liu S."/>
            <person name="Hsing Y."/>
            <person name="Raghuvanshi S."/>
            <person name="Mohanty A."/>
            <person name="Bharti A.K."/>
            <person name="Gaur A."/>
            <person name="Gupta V."/>
            <person name="Kumar D."/>
            <person name="Ravi V."/>
            <person name="Vij S."/>
            <person name="Kapur A."/>
            <person name="Khurana P."/>
            <person name="Khurana P."/>
            <person name="Khurana J.P."/>
            <person name="Tyagi A.K."/>
            <person name="Gaikwad K."/>
            <person name="Singh A."/>
            <person name="Dalal V."/>
            <person name="Srivastava S."/>
            <person name="Dixit A."/>
            <person name="Pal A.K."/>
            <person name="Ghazi I.A."/>
            <person name="Yadav M."/>
            <person name="Pandit A."/>
            <person name="Bhargava A."/>
            <person name="Sureshbabu K."/>
            <person name="Batra K."/>
            <person name="Sharma T.R."/>
            <person name="Mohapatra T."/>
            <person name="Singh N.K."/>
            <person name="Messing J."/>
            <person name="Nelson A.B."/>
            <person name="Fuks G."/>
            <person name="Kavchok S."/>
            <person name="Keizer G."/>
            <person name="Linton E."/>
            <person name="Llaca V."/>
            <person name="Song R."/>
            <person name="Tanyolac B."/>
            <person name="Young S."/>
            <person name="Ho-Il K."/>
            <person name="Hahn J.H."/>
            <person name="Sangsakoo G."/>
            <person name="Vanavichit A."/>
            <person name="de Mattos Luiz.A.T."/>
            <person name="Zimmer P.D."/>
            <person name="Malone G."/>
            <person name="Dellagostin O."/>
            <person name="de Oliveira A.C."/>
            <person name="Bevan M."/>
            <person name="Bancroft I."/>
            <person name="Minx P."/>
            <person name="Cordum H."/>
            <person name="Wilson R."/>
            <person name="Cheng Z."/>
            <person name="Jin W."/>
            <person name="Jiang J."/>
            <person name="Leong S.A."/>
            <person name="Iwama H."/>
            <person name="Gojobori T."/>
            <person name="Itoh T."/>
            <person name="Niimura Y."/>
            <person name="Fujii Y."/>
            <person name="Habara T."/>
            <person name="Sakai H."/>
            <person name="Sato Y."/>
            <person name="Wilson G."/>
            <person name="Kumar K."/>
            <person name="McCouch S."/>
            <person name="Juretic N."/>
            <person name="Hoen D."/>
            <person name="Wright S."/>
            <person name="Bruskiewich R."/>
            <person name="Bureau T."/>
            <person name="Miyao A."/>
            <person name="Hirochika H."/>
            <person name="Nishikawa T."/>
            <person name="Kadowaki K."/>
            <person name="Sugiura M."/>
            <person name="Burr B."/>
            <person name="Sasaki T."/>
        </authorList>
    </citation>
    <scope>NUCLEOTIDE SEQUENCE [LARGE SCALE GENOMIC DNA]</scope>
    <source>
        <strain evidence="4">cv. Nipponbare</strain>
    </source>
</reference>
<sequence>MSLNWLCSASYLAATAASISLSCRFSAPIRFSSASSAATFTTKKTPNQLKKLSSSRSQPWRPSIVRARMLNHMTYLWVFLERLLVKEVLLDEHLGLNHGDGRRRRQPDAEVQAQRRLGANPRIHRRTIYH</sequence>
<reference evidence="3 4" key="3">
    <citation type="journal article" date="2013" name="Rice">
        <title>Improvement of the Oryza sativa Nipponbare reference genome using next generation sequence and optical map data.</title>
        <authorList>
            <person name="Kawahara Y."/>
            <person name="de la Bastide M."/>
            <person name="Hamilton J.P."/>
            <person name="Kanamori H."/>
            <person name="McCombie W.R."/>
            <person name="Ouyang S."/>
            <person name="Schwartz D.C."/>
            <person name="Tanaka T."/>
            <person name="Wu J."/>
            <person name="Zhou S."/>
            <person name="Childs K.L."/>
            <person name="Davidson R.M."/>
            <person name="Lin H."/>
            <person name="Quesada-Ocampo L."/>
            <person name="Vaillancourt B."/>
            <person name="Sakai H."/>
            <person name="Lee S.S."/>
            <person name="Kim J."/>
            <person name="Numa H."/>
            <person name="Itoh T."/>
            <person name="Buell C.R."/>
            <person name="Matsumoto T."/>
        </authorList>
    </citation>
    <scope>NUCLEOTIDE SEQUENCE [LARGE SCALE GENOMIC DNA]</scope>
    <source>
        <strain evidence="4">cv. Nipponbare</strain>
    </source>
</reference>
<dbReference type="Gramene" id="Os02t0181200-00">
    <property type="protein sequence ID" value="Os02t0181200-00"/>
    <property type="gene ID" value="Os02g0181200"/>
</dbReference>
<name>A0A0P0VFL1_ORYSJ</name>
<dbReference type="Proteomes" id="UP000059680">
    <property type="component" value="Chromosome 2"/>
</dbReference>
<feature type="chain" id="PRO_5006056328" evidence="2">
    <location>
        <begin position="18"/>
        <end position="130"/>
    </location>
</feature>
<accession>A0A0P0VFL1</accession>
<reference evidence="3 4" key="2">
    <citation type="journal article" date="2013" name="Plant Cell Physiol.">
        <title>Rice Annotation Project Database (RAP-DB): an integrative and interactive database for rice genomics.</title>
        <authorList>
            <person name="Sakai H."/>
            <person name="Lee S.S."/>
            <person name="Tanaka T."/>
            <person name="Numa H."/>
            <person name="Kim J."/>
            <person name="Kawahara Y."/>
            <person name="Wakimoto H."/>
            <person name="Yang C.C."/>
            <person name="Iwamoto M."/>
            <person name="Abe T."/>
            <person name="Yamada Y."/>
            <person name="Muto A."/>
            <person name="Inokuchi H."/>
            <person name="Ikemura T."/>
            <person name="Matsumoto T."/>
            <person name="Sasaki T."/>
            <person name="Itoh T."/>
        </authorList>
    </citation>
    <scope>NUCLEOTIDE SEQUENCE [LARGE SCALE GENOMIC DNA]</scope>
    <source>
        <strain evidence="4">cv. Nipponbare</strain>
    </source>
</reference>
<proteinExistence type="predicted"/>
<dbReference type="PaxDb" id="39947-A0A0P0VFL1"/>
<feature type="signal peptide" evidence="2">
    <location>
        <begin position="1"/>
        <end position="17"/>
    </location>
</feature>
<evidence type="ECO:0000256" key="2">
    <source>
        <dbReference type="SAM" id="SignalP"/>
    </source>
</evidence>
<protein>
    <submittedName>
        <fullName evidence="3">Os02g0181200 protein</fullName>
    </submittedName>
</protein>
<dbReference type="AlphaFoldDB" id="A0A0P0VFL1"/>
<gene>
    <name evidence="3" type="ordered locus">Os02g0181200</name>
    <name evidence="3" type="ORF">OSNPB_020181200</name>
</gene>
<keyword evidence="4" id="KW-1185">Reference proteome</keyword>
<keyword evidence="2" id="KW-0732">Signal</keyword>
<evidence type="ECO:0000313" key="3">
    <source>
        <dbReference type="EMBL" id="BAS77307.1"/>
    </source>
</evidence>
<evidence type="ECO:0000256" key="1">
    <source>
        <dbReference type="SAM" id="MobiDB-lite"/>
    </source>
</evidence>
<organism evidence="3 4">
    <name type="scientific">Oryza sativa subsp. japonica</name>
    <name type="common">Rice</name>
    <dbReference type="NCBI Taxonomy" id="39947"/>
    <lineage>
        <taxon>Eukaryota</taxon>
        <taxon>Viridiplantae</taxon>
        <taxon>Streptophyta</taxon>
        <taxon>Embryophyta</taxon>
        <taxon>Tracheophyta</taxon>
        <taxon>Spermatophyta</taxon>
        <taxon>Magnoliopsida</taxon>
        <taxon>Liliopsida</taxon>
        <taxon>Poales</taxon>
        <taxon>Poaceae</taxon>
        <taxon>BOP clade</taxon>
        <taxon>Oryzoideae</taxon>
        <taxon>Oryzeae</taxon>
        <taxon>Oryzinae</taxon>
        <taxon>Oryza</taxon>
        <taxon>Oryza sativa</taxon>
    </lineage>
</organism>